<evidence type="ECO:0000256" key="1">
    <source>
        <dbReference type="ARBA" id="ARBA00022723"/>
    </source>
</evidence>
<evidence type="ECO:0000256" key="3">
    <source>
        <dbReference type="ARBA" id="ARBA00022801"/>
    </source>
</evidence>
<keyword evidence="2" id="KW-0547">Nucleotide-binding</keyword>
<comment type="caution">
    <text evidence="5">The sequence shown here is derived from an EMBL/GenBank/DDBJ whole genome shotgun (WGS) entry which is preliminary data.</text>
</comment>
<dbReference type="Gene3D" id="1.10.3210.10">
    <property type="entry name" value="Hypothetical protein af1432"/>
    <property type="match status" value="1"/>
</dbReference>
<accession>A0A7V3VTD6</accession>
<evidence type="ECO:0000259" key="4">
    <source>
        <dbReference type="Pfam" id="PF01966"/>
    </source>
</evidence>
<dbReference type="AlphaFoldDB" id="A0A7V3VTD6"/>
<dbReference type="PANTHER" id="PTHR35795">
    <property type="entry name" value="SLR1885 PROTEIN"/>
    <property type="match status" value="1"/>
</dbReference>
<evidence type="ECO:0000313" key="5">
    <source>
        <dbReference type="EMBL" id="HGE75406.1"/>
    </source>
</evidence>
<dbReference type="GO" id="GO:0016787">
    <property type="term" value="F:hydrolase activity"/>
    <property type="evidence" value="ECO:0007669"/>
    <property type="project" value="UniProtKB-KW"/>
</dbReference>
<keyword evidence="1" id="KW-0479">Metal-binding</keyword>
<dbReference type="InterPro" id="IPR006674">
    <property type="entry name" value="HD_domain"/>
</dbReference>
<dbReference type="PANTHER" id="PTHR35795:SF1">
    <property type="entry name" value="BIS(5'-NUCLEOSYL)-TETRAPHOSPHATASE, SYMMETRICAL"/>
    <property type="match status" value="1"/>
</dbReference>
<name>A0A7V3VTD6_9BACT</name>
<evidence type="ECO:0000256" key="2">
    <source>
        <dbReference type="ARBA" id="ARBA00022741"/>
    </source>
</evidence>
<protein>
    <submittedName>
        <fullName evidence="5">HD domain-containing protein</fullName>
    </submittedName>
</protein>
<feature type="domain" description="HD" evidence="4">
    <location>
        <begin position="72"/>
        <end position="183"/>
    </location>
</feature>
<gene>
    <name evidence="5" type="ORF">ENX73_04705</name>
</gene>
<dbReference type="EMBL" id="DTPE01000190">
    <property type="protein sequence ID" value="HGE75406.1"/>
    <property type="molecule type" value="Genomic_DNA"/>
</dbReference>
<dbReference type="SUPFAM" id="SSF109604">
    <property type="entry name" value="HD-domain/PDEase-like"/>
    <property type="match status" value="1"/>
</dbReference>
<dbReference type="GO" id="GO:0000166">
    <property type="term" value="F:nucleotide binding"/>
    <property type="evidence" value="ECO:0007669"/>
    <property type="project" value="UniProtKB-KW"/>
</dbReference>
<dbReference type="NCBIfam" id="TIGR00488">
    <property type="entry name" value="bis(5'-nucleosyl)-tetraphosphatase (symmetrical) YqeK"/>
    <property type="match status" value="1"/>
</dbReference>
<sequence>MLKICGYTSQSHPMRSLRLRLPTFNSRDPPQPRYVFTCRSILTRRKVSTMDYRRIIDELKKFRTFMVSRQRAAHMERMEEDAIAFSKIHSVSVDKLLVSVCAHDLFRDVEPYKLMKIATLWGVKITAVEKHLPLLLHGKVAAEYVKRRFGLHDEEILDAIAYHTSGIPTDSKIVKSMFILDSTESGRVFDGVDELRNMALVSIDKGYEAIIKNKLIYAITNDLLVLPETVETWNYMRGVRD</sequence>
<dbReference type="InterPro" id="IPR051094">
    <property type="entry name" value="Diverse_Catalytic_Enzymes"/>
</dbReference>
<dbReference type="Pfam" id="PF01966">
    <property type="entry name" value="HD"/>
    <property type="match status" value="1"/>
</dbReference>
<organism evidence="5">
    <name type="scientific">Mesoaciditoga lauensis</name>
    <dbReference type="NCBI Taxonomy" id="1495039"/>
    <lineage>
        <taxon>Bacteria</taxon>
        <taxon>Thermotogati</taxon>
        <taxon>Thermotogota</taxon>
        <taxon>Thermotogae</taxon>
        <taxon>Mesoaciditogales</taxon>
        <taxon>Mesoaciditogaceae</taxon>
        <taxon>Mesoaciditoga</taxon>
    </lineage>
</organism>
<proteinExistence type="predicted"/>
<keyword evidence="3" id="KW-0378">Hydrolase</keyword>
<dbReference type="InterPro" id="IPR005249">
    <property type="entry name" value="YqeK"/>
</dbReference>
<reference evidence="5" key="1">
    <citation type="journal article" date="2020" name="mSystems">
        <title>Genome- and Community-Level Interaction Insights into Carbon Utilization and Element Cycling Functions of Hydrothermarchaeota in Hydrothermal Sediment.</title>
        <authorList>
            <person name="Zhou Z."/>
            <person name="Liu Y."/>
            <person name="Xu W."/>
            <person name="Pan J."/>
            <person name="Luo Z.H."/>
            <person name="Li M."/>
        </authorList>
    </citation>
    <scope>NUCLEOTIDE SEQUENCE [LARGE SCALE GENOMIC DNA]</scope>
    <source>
        <strain evidence="5">SpSt-966</strain>
    </source>
</reference>
<dbReference type="GO" id="GO:0046872">
    <property type="term" value="F:metal ion binding"/>
    <property type="evidence" value="ECO:0007669"/>
    <property type="project" value="UniProtKB-KW"/>
</dbReference>